<keyword evidence="3" id="KW-1185">Reference proteome</keyword>
<dbReference type="AlphaFoldDB" id="A0A8H7PXU0"/>
<proteinExistence type="predicted"/>
<gene>
    <name evidence="2" type="ORF">INT43_007282</name>
</gene>
<protein>
    <recommendedName>
        <fullName evidence="1">OTU1-like C-terminal C2H2-type zinc finger domain-containing protein</fullName>
    </recommendedName>
</protein>
<dbReference type="OrthoDB" id="65596at2759"/>
<reference evidence="2" key="1">
    <citation type="submission" date="2020-12" db="EMBL/GenBank/DDBJ databases">
        <title>Metabolic potential, ecology and presence of endohyphal bacteria is reflected in genomic diversity of Mucoromycotina.</title>
        <authorList>
            <person name="Muszewska A."/>
            <person name="Okrasinska A."/>
            <person name="Steczkiewicz K."/>
            <person name="Drgas O."/>
            <person name="Orlowska M."/>
            <person name="Perlinska-Lenart U."/>
            <person name="Aleksandrzak-Piekarczyk T."/>
            <person name="Szatraj K."/>
            <person name="Zielenkiewicz U."/>
            <person name="Pilsyk S."/>
            <person name="Malc E."/>
            <person name="Mieczkowski P."/>
            <person name="Kruszewska J.S."/>
            <person name="Biernat P."/>
            <person name="Pawlowska J."/>
        </authorList>
    </citation>
    <scope>NUCLEOTIDE SEQUENCE</scope>
    <source>
        <strain evidence="2">WA0000067209</strain>
    </source>
</reference>
<dbReference type="Gene3D" id="3.90.70.80">
    <property type="match status" value="1"/>
</dbReference>
<organism evidence="2 3">
    <name type="scientific">Mortierella isabellina</name>
    <name type="common">Filamentous fungus</name>
    <name type="synonym">Umbelopsis isabellina</name>
    <dbReference type="NCBI Taxonomy" id="91625"/>
    <lineage>
        <taxon>Eukaryota</taxon>
        <taxon>Fungi</taxon>
        <taxon>Fungi incertae sedis</taxon>
        <taxon>Mucoromycota</taxon>
        <taxon>Mucoromycotina</taxon>
        <taxon>Umbelopsidomycetes</taxon>
        <taxon>Umbelopsidales</taxon>
        <taxon>Umbelopsidaceae</taxon>
        <taxon>Umbelopsis</taxon>
    </lineage>
</organism>
<accession>A0A8H7PXU0</accession>
<evidence type="ECO:0000313" key="2">
    <source>
        <dbReference type="EMBL" id="KAG2182352.1"/>
    </source>
</evidence>
<dbReference type="Proteomes" id="UP000654370">
    <property type="component" value="Unassembled WGS sequence"/>
</dbReference>
<dbReference type="EMBL" id="JAEPQZ010000004">
    <property type="protein sequence ID" value="KAG2182352.1"/>
    <property type="molecule type" value="Genomic_DNA"/>
</dbReference>
<dbReference type="InterPro" id="IPR057766">
    <property type="entry name" value="Znf-C2H2_OTU1-like_C"/>
</dbReference>
<evidence type="ECO:0000259" key="1">
    <source>
        <dbReference type="Pfam" id="PF24560"/>
    </source>
</evidence>
<dbReference type="Pfam" id="PF24560">
    <property type="entry name" value="zf-C2H2_OTU1_C"/>
    <property type="match status" value="1"/>
</dbReference>
<name>A0A8H7PXU0_MORIS</name>
<sequence length="102" mass="11438">MRSSSFLIINNHEHLRHISDYDALALTPAALAPKEFDQTRFPCIADNLLEAGTQLANRLKQQRKFTDTANFTLKCNVCGLGLIGERDATTHATVSIYNEEFL</sequence>
<feature type="domain" description="OTU1-like C-terminal C2H2-type zinc finger" evidence="1">
    <location>
        <begin position="69"/>
        <end position="93"/>
    </location>
</feature>
<comment type="caution">
    <text evidence="2">The sequence shown here is derived from an EMBL/GenBank/DDBJ whole genome shotgun (WGS) entry which is preliminary data.</text>
</comment>
<evidence type="ECO:0000313" key="3">
    <source>
        <dbReference type="Proteomes" id="UP000654370"/>
    </source>
</evidence>